<sequence length="90" mass="10347">MNQKSEDIFEATLVIGKRARQIITERIARNEIRTFDSNAESEDGEDLEELEPDINYVEMTKATTEALGEFLDDELEWTYGNKEGEKSAEE</sequence>
<protein>
    <submittedName>
        <fullName evidence="1">Uncharacterized protein</fullName>
    </submittedName>
</protein>
<accession>A0A381PBT5</accession>
<proteinExistence type="predicted"/>
<evidence type="ECO:0000313" key="1">
    <source>
        <dbReference type="EMBL" id="SUZ63659.1"/>
    </source>
</evidence>
<name>A0A381PBT5_9ZZZZ</name>
<reference evidence="1" key="1">
    <citation type="submission" date="2018-05" db="EMBL/GenBank/DDBJ databases">
        <authorList>
            <person name="Lanie J.A."/>
            <person name="Ng W.-L."/>
            <person name="Kazmierczak K.M."/>
            <person name="Andrzejewski T.M."/>
            <person name="Davidsen T.M."/>
            <person name="Wayne K.J."/>
            <person name="Tettelin H."/>
            <person name="Glass J.I."/>
            <person name="Rusch D."/>
            <person name="Podicherti R."/>
            <person name="Tsui H.-C.T."/>
            <person name="Winkler M.E."/>
        </authorList>
    </citation>
    <scope>NUCLEOTIDE SEQUENCE</scope>
</reference>
<dbReference type="EMBL" id="UINC01000921">
    <property type="protein sequence ID" value="SUZ63659.1"/>
    <property type="molecule type" value="Genomic_DNA"/>
</dbReference>
<organism evidence="1">
    <name type="scientific">marine metagenome</name>
    <dbReference type="NCBI Taxonomy" id="408172"/>
    <lineage>
        <taxon>unclassified sequences</taxon>
        <taxon>metagenomes</taxon>
        <taxon>ecological metagenomes</taxon>
    </lineage>
</organism>
<gene>
    <name evidence="1" type="ORF">METZ01_LOCUS16513</name>
</gene>
<dbReference type="AlphaFoldDB" id="A0A381PBT5"/>